<dbReference type="GO" id="GO:0000215">
    <property type="term" value="F:tRNA 2'-phosphotransferase activity"/>
    <property type="evidence" value="ECO:0007669"/>
    <property type="project" value="UniProtKB-EC"/>
</dbReference>
<dbReference type="OrthoDB" id="419694at2759"/>
<keyword evidence="5" id="KW-0520">NAD</keyword>
<dbReference type="SUPFAM" id="SSF56399">
    <property type="entry name" value="ADP-ribosylation"/>
    <property type="match status" value="1"/>
</dbReference>
<name>A0A0C7MN17_9SACH</name>
<dbReference type="Gene3D" id="3.20.170.30">
    <property type="match status" value="1"/>
</dbReference>
<dbReference type="PANTHER" id="PTHR12684:SF2">
    <property type="entry name" value="TRNA 2'-PHOSPHOTRANSFERASE 1"/>
    <property type="match status" value="1"/>
</dbReference>
<keyword evidence="8" id="KW-1185">Reference proteome</keyword>
<dbReference type="PANTHER" id="PTHR12684">
    <property type="entry name" value="PUTATIVE PHOSPHOTRANSFERASE"/>
    <property type="match status" value="1"/>
</dbReference>
<keyword evidence="4" id="KW-0808">Transferase</keyword>
<dbReference type="HOGENOM" id="CLU_052998_1_1_1"/>
<protein>
    <recommendedName>
        <fullName evidence="3">2'-phosphotransferase</fullName>
        <ecNumber evidence="3">2.7.1.160</ecNumber>
    </recommendedName>
</protein>
<dbReference type="AlphaFoldDB" id="A0A0C7MN17"/>
<comment type="catalytic activity">
    <reaction evidence="6">
        <text>2'-phospho-[ligated tRNA] + NAD(+) = mature tRNA + ADP-alpha-D-ribose 1'',2''-cyclic phosphate + nicotinamide</text>
        <dbReference type="Rhea" id="RHEA:23324"/>
        <dbReference type="Rhea" id="RHEA-COMP:11106"/>
        <dbReference type="Rhea" id="RHEA-COMP:11107"/>
        <dbReference type="ChEBI" id="CHEBI:17154"/>
        <dbReference type="ChEBI" id="CHEBI:57540"/>
        <dbReference type="ChEBI" id="CHEBI:76596"/>
        <dbReference type="ChEBI" id="CHEBI:82883"/>
        <dbReference type="ChEBI" id="CHEBI:85027"/>
        <dbReference type="EC" id="2.7.1.160"/>
    </reaction>
</comment>
<proteinExistence type="inferred from homology"/>
<dbReference type="Pfam" id="PF01885">
    <property type="entry name" value="PTS_2-RNA"/>
    <property type="match status" value="1"/>
</dbReference>
<evidence type="ECO:0000256" key="5">
    <source>
        <dbReference type="ARBA" id="ARBA00023027"/>
    </source>
</evidence>
<sequence length="232" mass="25982">MSENKRDIQISKALAYLLRHGAVNEGLPIDNNGYVSIELLLRHNRLKSLQCTLQDVERVVANNVKKRFHMQSSHDGQTVICATQGHSLAQVTPSDEVLHQISATEEIPSKLVHGTNFSNLRLILQTGSLKKMRRNHIHLAAGVTGLDEKVVSGMRTSSNVYIYLKVRDLCEKYQVFRSLNDVYLAPEDIPISLIQNVVLVGSDKNKSIVKELQQALNQHNVPFEVSEDGHTV</sequence>
<dbReference type="GO" id="GO:0005634">
    <property type="term" value="C:nucleus"/>
    <property type="evidence" value="ECO:0007669"/>
    <property type="project" value="EnsemblFungi"/>
</dbReference>
<dbReference type="InterPro" id="IPR002745">
    <property type="entry name" value="Ptrans_KptA/Tpt1"/>
</dbReference>
<dbReference type="GeneID" id="34684686"/>
<evidence type="ECO:0000313" key="7">
    <source>
        <dbReference type="EMBL" id="CEP61265.1"/>
    </source>
</evidence>
<dbReference type="RefSeq" id="XP_022627501.1">
    <property type="nucleotide sequence ID" value="XM_022774035.1"/>
</dbReference>
<comment type="function">
    <text evidence="1">Catalyzes the last step of tRNA splicing, the transfer of the splice junction 2'-phosphate from ligated tRNA to NAD to produce ADP-ribose 1''-2'' cyclic phosphate.</text>
</comment>
<evidence type="ECO:0000313" key="8">
    <source>
        <dbReference type="Proteomes" id="UP000054304"/>
    </source>
</evidence>
<dbReference type="GO" id="GO:0005737">
    <property type="term" value="C:cytoplasm"/>
    <property type="evidence" value="ECO:0007669"/>
    <property type="project" value="EnsemblFungi"/>
</dbReference>
<dbReference type="InterPro" id="IPR042080">
    <property type="entry name" value="RNA_2'-PTrans_N"/>
</dbReference>
<evidence type="ECO:0000256" key="3">
    <source>
        <dbReference type="ARBA" id="ARBA00012007"/>
    </source>
</evidence>
<organism evidence="7 8">
    <name type="scientific">Lachancea lanzarotensis</name>
    <dbReference type="NCBI Taxonomy" id="1245769"/>
    <lineage>
        <taxon>Eukaryota</taxon>
        <taxon>Fungi</taxon>
        <taxon>Dikarya</taxon>
        <taxon>Ascomycota</taxon>
        <taxon>Saccharomycotina</taxon>
        <taxon>Saccharomycetes</taxon>
        <taxon>Saccharomycetales</taxon>
        <taxon>Saccharomycetaceae</taxon>
        <taxon>Lachancea</taxon>
    </lineage>
</organism>
<evidence type="ECO:0000256" key="1">
    <source>
        <dbReference type="ARBA" id="ARBA00003343"/>
    </source>
</evidence>
<dbReference type="EMBL" id="LN736361">
    <property type="protein sequence ID" value="CEP61265.1"/>
    <property type="molecule type" value="Genomic_DNA"/>
</dbReference>
<gene>
    <name evidence="7" type="ORF">LALA0_S02e10506g</name>
</gene>
<accession>A0A0C7MN17</accession>
<dbReference type="GO" id="GO:0006388">
    <property type="term" value="P:tRNA splicing, via endonucleolytic cleavage and ligation"/>
    <property type="evidence" value="ECO:0007669"/>
    <property type="project" value="EnsemblFungi"/>
</dbReference>
<reference evidence="7 8" key="1">
    <citation type="submission" date="2014-12" db="EMBL/GenBank/DDBJ databases">
        <authorList>
            <person name="Neuveglise Cecile"/>
        </authorList>
    </citation>
    <scope>NUCLEOTIDE SEQUENCE [LARGE SCALE GENOMIC DNA]</scope>
    <source>
        <strain evidence="7 8">CBS 12615</strain>
    </source>
</reference>
<dbReference type="FunFam" id="1.10.10.970:FF:000002">
    <property type="entry name" value="Tpt1p"/>
    <property type="match status" value="1"/>
</dbReference>
<comment type="similarity">
    <text evidence="2">Belongs to the KptA/TPT1 family.</text>
</comment>
<dbReference type="EC" id="2.7.1.160" evidence="3"/>
<evidence type="ECO:0000256" key="6">
    <source>
        <dbReference type="ARBA" id="ARBA00047949"/>
    </source>
</evidence>
<evidence type="ECO:0000256" key="2">
    <source>
        <dbReference type="ARBA" id="ARBA00009836"/>
    </source>
</evidence>
<evidence type="ECO:0000256" key="4">
    <source>
        <dbReference type="ARBA" id="ARBA00022679"/>
    </source>
</evidence>
<dbReference type="Gene3D" id="1.10.10.970">
    <property type="entry name" value="RNA 2'-phosphotransferase, Tpt1/KptA family, N-terminal domain"/>
    <property type="match status" value="1"/>
</dbReference>
<dbReference type="InterPro" id="IPR042081">
    <property type="entry name" value="RNA_2'-PTrans_C"/>
</dbReference>
<dbReference type="Proteomes" id="UP000054304">
    <property type="component" value="Unassembled WGS sequence"/>
</dbReference>
<dbReference type="STRING" id="1245769.A0A0C7MN17"/>